<sequence length="272" mass="29198">MPFHAATSPGDPDRDNEDFTAFTTDAAVLLDGAGTPSGIESGCVHGVAWFTRRLGGLLLSHLAPGVSLADALAESIEATAALHADTCDLTNQDGPSATVVIVRFVGDRLDYLVLSDSVLLIDRRYGGAEAVTDTRLDDLKAELRDTPLTSAPGTPGYDRERAKRRDEIRAYRNVPGGFWTAGADPGAAREAITATTPLDGITGLAMLSDGASRPADLFGRYTWRAIMDVLAKNGPEGLIRLVRTFEDEDPEQVEYPRGKDHDDATAVYWHTD</sequence>
<dbReference type="EMBL" id="PYGA01000029">
    <property type="protein sequence ID" value="PSK88735.1"/>
    <property type="molecule type" value="Genomic_DNA"/>
</dbReference>
<dbReference type="RefSeq" id="WP_106586389.1">
    <property type="nucleotide sequence ID" value="NZ_PYGA01000029.1"/>
</dbReference>
<gene>
    <name evidence="2" type="ORF">CLV63_12921</name>
</gene>
<evidence type="ECO:0000313" key="3">
    <source>
        <dbReference type="Proteomes" id="UP000240542"/>
    </source>
</evidence>
<proteinExistence type="predicted"/>
<protein>
    <submittedName>
        <fullName evidence="2">Protein phosphatase 2C-like protein</fullName>
    </submittedName>
</protein>
<dbReference type="Pfam" id="PF13672">
    <property type="entry name" value="PP2C_2"/>
    <property type="match status" value="1"/>
</dbReference>
<evidence type="ECO:0000313" key="2">
    <source>
        <dbReference type="EMBL" id="PSK88735.1"/>
    </source>
</evidence>
<name>A0A2P8CUT7_9ACTN</name>
<organism evidence="2 3">
    <name type="scientific">Murinocardiopsis flavida</name>
    <dbReference type="NCBI Taxonomy" id="645275"/>
    <lineage>
        <taxon>Bacteria</taxon>
        <taxon>Bacillati</taxon>
        <taxon>Actinomycetota</taxon>
        <taxon>Actinomycetes</taxon>
        <taxon>Streptosporangiales</taxon>
        <taxon>Nocardiopsidaceae</taxon>
        <taxon>Murinocardiopsis</taxon>
    </lineage>
</organism>
<dbReference type="AlphaFoldDB" id="A0A2P8CUT7"/>
<dbReference type="Proteomes" id="UP000240542">
    <property type="component" value="Unassembled WGS sequence"/>
</dbReference>
<accession>A0A2P8CUT7</accession>
<dbReference type="InterPro" id="IPR001932">
    <property type="entry name" value="PPM-type_phosphatase-like_dom"/>
</dbReference>
<comment type="caution">
    <text evidence="2">The sequence shown here is derived from an EMBL/GenBank/DDBJ whole genome shotgun (WGS) entry which is preliminary data.</text>
</comment>
<dbReference type="OrthoDB" id="3190646at2"/>
<reference evidence="2 3" key="1">
    <citation type="submission" date="2018-03" db="EMBL/GenBank/DDBJ databases">
        <title>Genomic Encyclopedia of Archaeal and Bacterial Type Strains, Phase II (KMG-II): from individual species to whole genera.</title>
        <authorList>
            <person name="Goeker M."/>
        </authorList>
    </citation>
    <scope>NUCLEOTIDE SEQUENCE [LARGE SCALE GENOMIC DNA]</scope>
    <source>
        <strain evidence="2 3">DSM 45312</strain>
    </source>
</reference>
<keyword evidence="3" id="KW-1185">Reference proteome</keyword>
<evidence type="ECO:0000259" key="1">
    <source>
        <dbReference type="Pfam" id="PF13672"/>
    </source>
</evidence>
<feature type="domain" description="PPM-type phosphatase" evidence="1">
    <location>
        <begin position="20"/>
        <end position="230"/>
    </location>
</feature>